<sequence length="73" mass="7999">MQQARSGDKQRGESRWGGIWFAATSGRRRHRSRRGRGPGGIAAENGAICKISGGVMQIFGSRLLIAIPFREVM</sequence>
<organism evidence="1 2">
    <name type="scientific">Panicum hallii var. hallii</name>
    <dbReference type="NCBI Taxonomy" id="1504633"/>
    <lineage>
        <taxon>Eukaryota</taxon>
        <taxon>Viridiplantae</taxon>
        <taxon>Streptophyta</taxon>
        <taxon>Embryophyta</taxon>
        <taxon>Tracheophyta</taxon>
        <taxon>Spermatophyta</taxon>
        <taxon>Magnoliopsida</taxon>
        <taxon>Liliopsida</taxon>
        <taxon>Poales</taxon>
        <taxon>Poaceae</taxon>
        <taxon>PACMAD clade</taxon>
        <taxon>Panicoideae</taxon>
        <taxon>Panicodae</taxon>
        <taxon>Paniceae</taxon>
        <taxon>Panicinae</taxon>
        <taxon>Panicum</taxon>
        <taxon>Panicum sect. Panicum</taxon>
    </lineage>
</organism>
<dbReference type="Gramene" id="PUZ47328">
    <property type="protein sequence ID" value="PUZ47328"/>
    <property type="gene ID" value="GQ55_7G156400"/>
</dbReference>
<dbReference type="EMBL" id="CM009755">
    <property type="protein sequence ID" value="PUZ47328.1"/>
    <property type="molecule type" value="Genomic_DNA"/>
</dbReference>
<proteinExistence type="predicted"/>
<evidence type="ECO:0000313" key="1">
    <source>
        <dbReference type="EMBL" id="PUZ47328.1"/>
    </source>
</evidence>
<name>A0A2T7CVG3_9POAL</name>
<accession>A0A2T7CVG3</accession>
<dbReference type="Proteomes" id="UP000244336">
    <property type="component" value="Chromosome 7"/>
</dbReference>
<evidence type="ECO:0000313" key="2">
    <source>
        <dbReference type="Proteomes" id="UP000244336"/>
    </source>
</evidence>
<keyword evidence="2" id="KW-1185">Reference proteome</keyword>
<dbReference type="AlphaFoldDB" id="A0A2T7CVG3"/>
<reference evidence="1 2" key="1">
    <citation type="submission" date="2018-04" db="EMBL/GenBank/DDBJ databases">
        <title>WGS assembly of Panicum hallii var. hallii HAL2.</title>
        <authorList>
            <person name="Lovell J."/>
            <person name="Jenkins J."/>
            <person name="Lowry D."/>
            <person name="Mamidi S."/>
            <person name="Sreedasyam A."/>
            <person name="Weng X."/>
            <person name="Barry K."/>
            <person name="Bonette J."/>
            <person name="Campitelli B."/>
            <person name="Daum C."/>
            <person name="Gordon S."/>
            <person name="Gould B."/>
            <person name="Lipzen A."/>
            <person name="MacQueen A."/>
            <person name="Palacio-Mejia J."/>
            <person name="Plott C."/>
            <person name="Shakirov E."/>
            <person name="Shu S."/>
            <person name="Yoshinaga Y."/>
            <person name="Zane M."/>
            <person name="Rokhsar D."/>
            <person name="Grimwood J."/>
            <person name="Schmutz J."/>
            <person name="Juenger T."/>
        </authorList>
    </citation>
    <scope>NUCLEOTIDE SEQUENCE [LARGE SCALE GENOMIC DNA]</scope>
    <source>
        <strain evidence="2">cv. HAL2</strain>
    </source>
</reference>
<gene>
    <name evidence="1" type="ORF">GQ55_7G156400</name>
</gene>
<protein>
    <submittedName>
        <fullName evidence="1">Uncharacterized protein</fullName>
    </submittedName>
</protein>